<dbReference type="AlphaFoldDB" id="A0AAU7Z628"/>
<feature type="domain" description="CusB-like barrel-sandwich hybrid" evidence="6">
    <location>
        <begin position="84"/>
        <end position="213"/>
    </location>
</feature>
<reference evidence="9" key="2">
    <citation type="journal article" date="2024" name="Environ. Microbiol.">
        <title>Genome analysis and description of Tunturibacter gen. nov. expands the diversity of Terriglobia in tundra soils.</title>
        <authorList>
            <person name="Messyasz A."/>
            <person name="Mannisto M.K."/>
            <person name="Kerkhof L.J."/>
            <person name="Haggblom M.M."/>
        </authorList>
    </citation>
    <scope>NUCLEOTIDE SEQUENCE</scope>
    <source>
        <strain evidence="9">M8UP39</strain>
    </source>
</reference>
<feature type="domain" description="CusB-like beta-barrel" evidence="7">
    <location>
        <begin position="218"/>
        <end position="294"/>
    </location>
</feature>
<name>A0AAU7Z628_9BACT</name>
<dbReference type="RefSeq" id="WP_353073628.1">
    <property type="nucleotide sequence ID" value="NZ_CP132938.1"/>
</dbReference>
<dbReference type="PANTHER" id="PTHR30097">
    <property type="entry name" value="CATION EFFLUX SYSTEM PROTEIN CUSB"/>
    <property type="match status" value="1"/>
</dbReference>
<dbReference type="GO" id="GO:0022857">
    <property type="term" value="F:transmembrane transporter activity"/>
    <property type="evidence" value="ECO:0007669"/>
    <property type="project" value="InterPro"/>
</dbReference>
<dbReference type="PANTHER" id="PTHR30097:SF15">
    <property type="entry name" value="CATION EFFLUX SYSTEM PROTEIN CUSB"/>
    <property type="match status" value="1"/>
</dbReference>
<feature type="domain" description="CusB-like three alpha-helical bundle" evidence="5">
    <location>
        <begin position="147"/>
        <end position="179"/>
    </location>
</feature>
<accession>A0AAU7Z628</accession>
<proteinExistence type="inferred from homology"/>
<reference evidence="9" key="1">
    <citation type="submission" date="2023-08" db="EMBL/GenBank/DDBJ databases">
        <authorList>
            <person name="Messyasz A."/>
            <person name="Mannisto M.K."/>
            <person name="Kerkhof L.J."/>
            <person name="Haggblom M."/>
        </authorList>
    </citation>
    <scope>NUCLEOTIDE SEQUENCE</scope>
    <source>
        <strain evidence="9">M8UP39</strain>
    </source>
</reference>
<dbReference type="Gene3D" id="6.10.140.730">
    <property type="match status" value="1"/>
</dbReference>
<dbReference type="InterPro" id="IPR006143">
    <property type="entry name" value="RND_pump_MFP"/>
</dbReference>
<evidence type="ECO:0000256" key="2">
    <source>
        <dbReference type="ARBA" id="ARBA00022448"/>
    </source>
</evidence>
<dbReference type="EMBL" id="CP132938">
    <property type="protein sequence ID" value="XCB24295.1"/>
    <property type="molecule type" value="Genomic_DNA"/>
</dbReference>
<evidence type="ECO:0000259" key="6">
    <source>
        <dbReference type="Pfam" id="PF25919"/>
    </source>
</evidence>
<dbReference type="GO" id="GO:0046914">
    <property type="term" value="F:transition metal ion binding"/>
    <property type="evidence" value="ECO:0007669"/>
    <property type="project" value="TreeGrafter"/>
</dbReference>
<dbReference type="Gene3D" id="2.40.30.170">
    <property type="match status" value="1"/>
</dbReference>
<dbReference type="NCBIfam" id="TIGR01730">
    <property type="entry name" value="RND_mfp"/>
    <property type="match status" value="1"/>
</dbReference>
<dbReference type="InterPro" id="IPR058792">
    <property type="entry name" value="Beta-barrel_RND_2"/>
</dbReference>
<dbReference type="FunFam" id="2.40.30.170:FF:000010">
    <property type="entry name" value="Efflux RND transporter periplasmic adaptor subunit"/>
    <property type="match status" value="1"/>
</dbReference>
<evidence type="ECO:0000259" key="5">
    <source>
        <dbReference type="Pfam" id="PF25869"/>
    </source>
</evidence>
<evidence type="ECO:0000259" key="8">
    <source>
        <dbReference type="Pfam" id="PF25975"/>
    </source>
</evidence>
<dbReference type="SUPFAM" id="SSF111369">
    <property type="entry name" value="HlyD-like secretion proteins"/>
    <property type="match status" value="1"/>
</dbReference>
<keyword evidence="2" id="KW-0813">Transport</keyword>
<dbReference type="InterPro" id="IPR058790">
    <property type="entry name" value="BSH_CusB"/>
</dbReference>
<dbReference type="Pfam" id="PF25919">
    <property type="entry name" value="BSH_CusB"/>
    <property type="match status" value="1"/>
</dbReference>
<dbReference type="InterPro" id="IPR058649">
    <property type="entry name" value="CzcB_C"/>
</dbReference>
<dbReference type="GO" id="GO:0016020">
    <property type="term" value="C:membrane"/>
    <property type="evidence" value="ECO:0007669"/>
    <property type="project" value="InterPro"/>
</dbReference>
<evidence type="ECO:0000259" key="7">
    <source>
        <dbReference type="Pfam" id="PF25954"/>
    </source>
</evidence>
<feature type="domain" description="CzcB-like C-terminal circularly permuted SH3-like" evidence="8">
    <location>
        <begin position="301"/>
        <end position="360"/>
    </location>
</feature>
<dbReference type="KEGG" id="tgi:RBB81_10300"/>
<dbReference type="GO" id="GO:0060003">
    <property type="term" value="P:copper ion export"/>
    <property type="evidence" value="ECO:0007669"/>
    <property type="project" value="TreeGrafter"/>
</dbReference>
<evidence type="ECO:0000256" key="3">
    <source>
        <dbReference type="SAM" id="MobiDB-lite"/>
    </source>
</evidence>
<gene>
    <name evidence="9" type="ORF">RBB81_10300</name>
</gene>
<dbReference type="InterPro" id="IPR051909">
    <property type="entry name" value="MFP_Cation_Efflux"/>
</dbReference>
<dbReference type="GO" id="GO:0030288">
    <property type="term" value="C:outer membrane-bounded periplasmic space"/>
    <property type="evidence" value="ECO:0007669"/>
    <property type="project" value="TreeGrafter"/>
</dbReference>
<comment type="similarity">
    <text evidence="1">Belongs to the membrane fusion protein (MFP) (TC 8.A.1) family.</text>
</comment>
<organism evidence="9">
    <name type="scientific">Tunturiibacter gelidiferens</name>
    <dbReference type="NCBI Taxonomy" id="3069689"/>
    <lineage>
        <taxon>Bacteria</taxon>
        <taxon>Pseudomonadati</taxon>
        <taxon>Acidobacteriota</taxon>
        <taxon>Terriglobia</taxon>
        <taxon>Terriglobales</taxon>
        <taxon>Acidobacteriaceae</taxon>
        <taxon>Tunturiibacter</taxon>
    </lineage>
</organism>
<dbReference type="GO" id="GO:0015679">
    <property type="term" value="P:plasma membrane copper ion transport"/>
    <property type="evidence" value="ECO:0007669"/>
    <property type="project" value="TreeGrafter"/>
</dbReference>
<dbReference type="InterPro" id="IPR058791">
    <property type="entry name" value="3HB_CusB"/>
</dbReference>
<sequence>MSQKSSMSGDMQPVASGPPDTANEPKPSMSDMRNMKMDASLVPVQLTPERMQSIGVQTGMVEYKQLSDDIRATGTVDINERLLSYVQVRFPGYIRKVFANATYQYVHKGEPLFTIYSPDLVATQQEYLLARQNQKAMSASTIDGVADGAATLSTAAEQRLQQWDIPESEIAKLKESGKPVTDLTINSPVEGYITERNALPNMYAEPSTKLYTVADLSRVWVYAQVFQNDIGRIRPGDAAQIIVDSYPGRVFSGQIEEILPQVDMTTRTVRVRLAMANPGLKLKPGMFVNVDLKTNLGRQLVVPASAVFQSGARQLVFLNHGNGSLEPKEITIGPRVGDDFVVLKGLKPHESIVTSASFLIDSESQLQAAAGSFVPPPQGAGGTASTAKVPAAVQTNVDFATDPNPPQKGNNIFRVKLTGADGTPTTGADITVTFYMAAMPAMGMAAMNTSTKLIDKGNGMYEGSGSLSSGGTYQVTVSAQKNGQVIATKQLRVNATGGM</sequence>
<dbReference type="Gene3D" id="2.40.420.20">
    <property type="match status" value="1"/>
</dbReference>
<feature type="domain" description="YtkA-like" evidence="4">
    <location>
        <begin position="396"/>
        <end position="477"/>
    </location>
</feature>
<protein>
    <submittedName>
        <fullName evidence="9">Efflux RND transporter periplasmic adaptor subunit</fullName>
    </submittedName>
</protein>
<dbReference type="Pfam" id="PF25869">
    <property type="entry name" value="3HB_CusB"/>
    <property type="match status" value="1"/>
</dbReference>
<evidence type="ECO:0000259" key="4">
    <source>
        <dbReference type="Pfam" id="PF13115"/>
    </source>
</evidence>
<dbReference type="InterPro" id="IPR032693">
    <property type="entry name" value="YtkA-like_dom"/>
</dbReference>
<evidence type="ECO:0000256" key="1">
    <source>
        <dbReference type="ARBA" id="ARBA00009477"/>
    </source>
</evidence>
<dbReference type="Pfam" id="PF25975">
    <property type="entry name" value="CzcB_C"/>
    <property type="match status" value="1"/>
</dbReference>
<dbReference type="Pfam" id="PF25954">
    <property type="entry name" value="Beta-barrel_RND_2"/>
    <property type="match status" value="1"/>
</dbReference>
<feature type="region of interest" description="Disordered" evidence="3">
    <location>
        <begin position="1"/>
        <end position="32"/>
    </location>
</feature>
<evidence type="ECO:0000313" key="9">
    <source>
        <dbReference type="EMBL" id="XCB24295.1"/>
    </source>
</evidence>
<dbReference type="Pfam" id="PF13115">
    <property type="entry name" value="YtkA"/>
    <property type="match status" value="1"/>
</dbReference>